<dbReference type="EMBL" id="DXCN01000020">
    <property type="protein sequence ID" value="HIY94450.1"/>
    <property type="molecule type" value="Genomic_DNA"/>
</dbReference>
<dbReference type="InterPro" id="IPR004007">
    <property type="entry name" value="DhaL_dom"/>
</dbReference>
<feature type="domain" description="DhaL" evidence="1">
    <location>
        <begin position="7"/>
        <end position="202"/>
    </location>
</feature>
<accession>A0A9D1ZRL9</accession>
<reference evidence="2" key="1">
    <citation type="journal article" date="2021" name="PeerJ">
        <title>Extensive microbial diversity within the chicken gut microbiome revealed by metagenomics and culture.</title>
        <authorList>
            <person name="Gilroy R."/>
            <person name="Ravi A."/>
            <person name="Getino M."/>
            <person name="Pursley I."/>
            <person name="Horton D.L."/>
            <person name="Alikhan N.F."/>
            <person name="Baker D."/>
            <person name="Gharbi K."/>
            <person name="Hall N."/>
            <person name="Watson M."/>
            <person name="Adriaenssens E.M."/>
            <person name="Foster-Nyarko E."/>
            <person name="Jarju S."/>
            <person name="Secka A."/>
            <person name="Antonio M."/>
            <person name="Oren A."/>
            <person name="Chaudhuri R.R."/>
            <person name="La Ragione R."/>
            <person name="Hildebrand F."/>
            <person name="Pallen M.J."/>
        </authorList>
    </citation>
    <scope>NUCLEOTIDE SEQUENCE</scope>
    <source>
        <strain evidence="2">ChiHjej12B11-9195</strain>
    </source>
</reference>
<dbReference type="Gene3D" id="1.25.40.340">
    <property type="match status" value="1"/>
</dbReference>
<dbReference type="PANTHER" id="PTHR33434:SF2">
    <property type="entry name" value="FATTY ACID-BINDING PROTEIN TM_1468"/>
    <property type="match status" value="1"/>
</dbReference>
<dbReference type="InterPro" id="IPR048394">
    <property type="entry name" value="FakA-like_M"/>
</dbReference>
<dbReference type="InterPro" id="IPR050270">
    <property type="entry name" value="DegV_domain_contain"/>
</dbReference>
<dbReference type="AlphaFoldDB" id="A0A9D1ZRL9"/>
<dbReference type="PROSITE" id="PS51480">
    <property type="entry name" value="DHAL"/>
    <property type="match status" value="1"/>
</dbReference>
<organism evidence="2 3">
    <name type="scientific">Candidatus Rothia avicola</name>
    <dbReference type="NCBI Taxonomy" id="2840478"/>
    <lineage>
        <taxon>Bacteria</taxon>
        <taxon>Bacillati</taxon>
        <taxon>Actinomycetota</taxon>
        <taxon>Actinomycetes</taxon>
        <taxon>Micrococcales</taxon>
        <taxon>Micrococcaceae</taxon>
        <taxon>Rothia</taxon>
    </lineage>
</organism>
<sequence length="323" mass="34380">MRQVPADWWLNWLLRARTQLVEHRSLLNRINVFPVADADTGANMVATLGRAADTAGMADDPTLAIAARAALRGARGNSGTLLAVWFLGLAEELGEAGQLPPSTIQPLIPQALAAAWERGAQQASAALSQPADGTMLTLMQALAACPLPDPTDEEDPWQVYLTKLLTVSETALRATAEADHARNGWVDSGALGLHLVLVALATELLGAVPQATYRDLLQVGAASLPPRSTRQRSAAEARIEVMCEIYLPVLEVTQLRSALETVGDSVSIAQVEAGNEALWAIHVHVPEAEDALALLRAAGNPLNVRTSSLDDPAHQSRHKEPTP</sequence>
<dbReference type="Pfam" id="PF02734">
    <property type="entry name" value="Dak2"/>
    <property type="match status" value="1"/>
</dbReference>
<evidence type="ECO:0000313" key="3">
    <source>
        <dbReference type="Proteomes" id="UP000824134"/>
    </source>
</evidence>
<dbReference type="GO" id="GO:0006071">
    <property type="term" value="P:glycerol metabolic process"/>
    <property type="evidence" value="ECO:0007669"/>
    <property type="project" value="InterPro"/>
</dbReference>
<evidence type="ECO:0000259" key="1">
    <source>
        <dbReference type="PROSITE" id="PS51480"/>
    </source>
</evidence>
<dbReference type="SMART" id="SM01120">
    <property type="entry name" value="Dak2"/>
    <property type="match status" value="1"/>
</dbReference>
<evidence type="ECO:0000313" key="2">
    <source>
        <dbReference type="EMBL" id="HIY94450.1"/>
    </source>
</evidence>
<dbReference type="PANTHER" id="PTHR33434">
    <property type="entry name" value="DEGV DOMAIN-CONTAINING PROTEIN DR_1986-RELATED"/>
    <property type="match status" value="1"/>
</dbReference>
<gene>
    <name evidence="2" type="ORF">H9821_02135</name>
</gene>
<dbReference type="Pfam" id="PF21645">
    <property type="entry name" value="FakA-like_M"/>
    <property type="match status" value="1"/>
</dbReference>
<protein>
    <submittedName>
        <fullName evidence="2">DAK2 domain-containing protein</fullName>
    </submittedName>
</protein>
<dbReference type="SUPFAM" id="SSF101473">
    <property type="entry name" value="DhaL-like"/>
    <property type="match status" value="1"/>
</dbReference>
<name>A0A9D1ZRL9_9MICC</name>
<proteinExistence type="predicted"/>
<dbReference type="Proteomes" id="UP000824134">
    <property type="component" value="Unassembled WGS sequence"/>
</dbReference>
<comment type="caution">
    <text evidence="2">The sequence shown here is derived from an EMBL/GenBank/DDBJ whole genome shotgun (WGS) entry which is preliminary data.</text>
</comment>
<dbReference type="InterPro" id="IPR036117">
    <property type="entry name" value="DhaL_dom_sf"/>
</dbReference>
<reference evidence="2" key="2">
    <citation type="submission" date="2021-04" db="EMBL/GenBank/DDBJ databases">
        <authorList>
            <person name="Gilroy R."/>
        </authorList>
    </citation>
    <scope>NUCLEOTIDE SEQUENCE</scope>
    <source>
        <strain evidence="2">ChiHjej12B11-9195</strain>
    </source>
</reference>
<dbReference type="GO" id="GO:0004371">
    <property type="term" value="F:glycerone kinase activity"/>
    <property type="evidence" value="ECO:0007669"/>
    <property type="project" value="InterPro"/>
</dbReference>